<dbReference type="InterPro" id="IPR038653">
    <property type="entry name" value="Put_CMD_sf"/>
</dbReference>
<dbReference type="InterPro" id="IPR025112">
    <property type="entry name" value="PCMD"/>
</dbReference>
<dbReference type="Gene3D" id="2.60.120.890">
    <property type="entry name" value="BT2081, beta-jelly-roll domain"/>
    <property type="match status" value="1"/>
</dbReference>
<evidence type="ECO:0000313" key="3">
    <source>
        <dbReference type="Proteomes" id="UP000244905"/>
    </source>
</evidence>
<dbReference type="AlphaFoldDB" id="A0A2V1IS28"/>
<feature type="domain" description="Putative carbohydrate metabolism" evidence="1">
    <location>
        <begin position="156"/>
        <end position="381"/>
    </location>
</feature>
<comment type="caution">
    <text evidence="2">The sequence shown here is derived from an EMBL/GenBank/DDBJ whole genome shotgun (WGS) entry which is preliminary data.</text>
</comment>
<protein>
    <recommendedName>
        <fullName evidence="1">Putative carbohydrate metabolism domain-containing protein</fullName>
    </recommendedName>
</protein>
<dbReference type="GeneID" id="82525368"/>
<organism evidence="2 3">
    <name type="scientific">Duncaniella muris</name>
    <dbReference type="NCBI Taxonomy" id="2094150"/>
    <lineage>
        <taxon>Bacteria</taxon>
        <taxon>Pseudomonadati</taxon>
        <taxon>Bacteroidota</taxon>
        <taxon>Bacteroidia</taxon>
        <taxon>Bacteroidales</taxon>
        <taxon>Muribaculaceae</taxon>
        <taxon>Duncaniella</taxon>
    </lineage>
</organism>
<name>A0A2V1IS28_9BACT</name>
<dbReference type="EMBL" id="PUEC01000005">
    <property type="protein sequence ID" value="PWB03419.1"/>
    <property type="molecule type" value="Genomic_DNA"/>
</dbReference>
<gene>
    <name evidence="2" type="ORF">C5O23_03255</name>
</gene>
<evidence type="ECO:0000313" key="2">
    <source>
        <dbReference type="EMBL" id="PWB03419.1"/>
    </source>
</evidence>
<evidence type="ECO:0000259" key="1">
    <source>
        <dbReference type="Pfam" id="PF13201"/>
    </source>
</evidence>
<dbReference type="PROSITE" id="PS51257">
    <property type="entry name" value="PROKAR_LIPOPROTEIN"/>
    <property type="match status" value="1"/>
</dbReference>
<dbReference type="RefSeq" id="WP_107031529.1">
    <property type="nucleotide sequence ID" value="NZ_CAOLSD010000002.1"/>
</dbReference>
<keyword evidence="3" id="KW-1185">Reference proteome</keyword>
<dbReference type="Proteomes" id="UP000244905">
    <property type="component" value="Unassembled WGS sequence"/>
</dbReference>
<proteinExistence type="predicted"/>
<dbReference type="Gene3D" id="2.60.40.2340">
    <property type="match status" value="1"/>
</dbReference>
<accession>A0A2V1IS28</accession>
<dbReference type="Pfam" id="PF13201">
    <property type="entry name" value="PCMD"/>
    <property type="match status" value="1"/>
</dbReference>
<reference evidence="3" key="1">
    <citation type="submission" date="2018-02" db="EMBL/GenBank/DDBJ databases">
        <authorList>
            <person name="Clavel T."/>
            <person name="Strowig T."/>
        </authorList>
    </citation>
    <scope>NUCLEOTIDE SEQUENCE [LARGE SCALE GENOMIC DNA]</scope>
    <source>
        <strain evidence="3">DSM 103720</strain>
    </source>
</reference>
<sequence>MKIFRLMQVMTVFFSTVWLSSCIENEPLNAECDIVSASLPEELLVRPAEIVDRKDVHSVTFIVKNFVDVTALAPEFEITPGATIAPASGTMRDFSDPQEYTVTSEDGQWSKTYTVIAKHDDPIALKYSFENARVVPANSQGGMCDEFVELSPTDPNVPNMVWASGNQGFGLTNGKKGPETYPTFQADNGVVGRCAGLVTRSTGTFGAMVGMPLAAGNLFIGKFDMTNAVNKPLEATQFGTSFYYVPIGLRGYYCYTPGEKFMELVNRKLVEVPGRTDECDIYAVFYERTADMEYLDGNNVLSDDNPNIIAVARLDETQRKGAADWTHFDVEFKYRPDKSLDPEKLENGVYALAVVMTSSIEGAKFSGAIGSALFVDELEVVCL</sequence>